<gene>
    <name evidence="1" type="ORF">NCTC11421_01503</name>
</gene>
<organism evidence="1">
    <name type="scientific">Neisseria gonorrhoeae</name>
    <dbReference type="NCBI Taxonomy" id="485"/>
    <lineage>
        <taxon>Bacteria</taxon>
        <taxon>Pseudomonadati</taxon>
        <taxon>Pseudomonadota</taxon>
        <taxon>Betaproteobacteria</taxon>
        <taxon>Neisseriales</taxon>
        <taxon>Neisseriaceae</taxon>
        <taxon>Neisseria</taxon>
    </lineage>
</organism>
<proteinExistence type="predicted"/>
<name>A0A378VZ52_NEIGO</name>
<reference evidence="1" key="1">
    <citation type="submission" date="2018-06" db="EMBL/GenBank/DDBJ databases">
        <authorList>
            <consortium name="Pathogen Informatics"/>
            <person name="Doyle S."/>
        </authorList>
    </citation>
    <scope>NUCLEOTIDE SEQUENCE [LARGE SCALE GENOMIC DNA]</scope>
    <source>
        <strain evidence="1">NCTC11421</strain>
    </source>
</reference>
<dbReference type="AlphaFoldDB" id="A0A378VZ52"/>
<evidence type="ECO:0000313" key="1">
    <source>
        <dbReference type="EMBL" id="SUA21528.1"/>
    </source>
</evidence>
<sequence>MRILDKWFLEDASVRTKLTMELTLPLAWKDLDYDEFQLAVSQMATDWLEQRICELENDLQKSFMILIQCFNIKMSATYCLDRANTVVLGFCKI</sequence>
<dbReference type="EMBL" id="UGRI01000001">
    <property type="protein sequence ID" value="SUA21528.1"/>
    <property type="molecule type" value="Genomic_DNA"/>
</dbReference>
<protein>
    <submittedName>
        <fullName evidence="1">Uncharacterized protein</fullName>
    </submittedName>
</protein>
<accession>A0A378VZ52</accession>